<evidence type="ECO:0000256" key="1">
    <source>
        <dbReference type="ARBA" id="ARBA00022722"/>
    </source>
</evidence>
<evidence type="ECO:0000313" key="3">
    <source>
        <dbReference type="EMBL" id="DAD78949.1"/>
    </source>
</evidence>
<proteinExistence type="predicted"/>
<name>A0A8S5M9I0_9CAUD</name>
<keyword evidence="1" id="KW-0540">Nuclease</keyword>
<protein>
    <submittedName>
        <fullName evidence="3">DNA polymerase</fullName>
    </submittedName>
</protein>
<dbReference type="EMBL" id="BK014855">
    <property type="protein sequence ID" value="DAD78949.1"/>
    <property type="molecule type" value="Genomic_DNA"/>
</dbReference>
<dbReference type="GO" id="GO:0004518">
    <property type="term" value="F:nuclease activity"/>
    <property type="evidence" value="ECO:0007669"/>
    <property type="project" value="UniProtKB-KW"/>
</dbReference>
<keyword evidence="2" id="KW-0378">Hydrolase</keyword>
<reference evidence="3" key="1">
    <citation type="journal article" date="2021" name="Proc. Natl. Acad. Sci. U.S.A.">
        <title>A Catalog of Tens of Thousands of Viruses from Human Metagenomes Reveals Hidden Associations with Chronic Diseases.</title>
        <authorList>
            <person name="Tisza M.J."/>
            <person name="Buck C.B."/>
        </authorList>
    </citation>
    <scope>NUCLEOTIDE SEQUENCE</scope>
    <source>
        <strain evidence="3">Ctv4j104</strain>
    </source>
</reference>
<dbReference type="InterPro" id="IPR043502">
    <property type="entry name" value="DNA/RNA_pol_sf"/>
</dbReference>
<accession>A0A8S5M9I0</accession>
<dbReference type="GO" id="GO:0016787">
    <property type="term" value="F:hydrolase activity"/>
    <property type="evidence" value="ECO:0007669"/>
    <property type="project" value="UniProtKB-KW"/>
</dbReference>
<dbReference type="Gene3D" id="3.90.1600.10">
    <property type="entry name" value="Palm domain of DNA polymerase"/>
    <property type="match status" value="1"/>
</dbReference>
<evidence type="ECO:0000256" key="2">
    <source>
        <dbReference type="ARBA" id="ARBA00022801"/>
    </source>
</evidence>
<sequence>MELRFFDFEVFPDWWCCTFGELPQDCTSIAQLTDDLKDTFRVVSSDMPNARDALMNEFRDKNMVMTGYNIKSYDLEIANGIYNSFDCEDLYTLSQLIVKKGKPKNQKLAQRLQPFVTKRYNGATYLDLFDSSAGSLKGKEAILGLDIRESNVPFGKENLTDAEKNDVIQYNKHDVWSSMYWYLDTVKPFVDTRLSLCKVFNLPEEYGYKKTNASLISLVLGAKRMYFGDENKIDIELPVQIRSYCETNLPKYIYEYILHNTSPLEVKLFENVVKFADGGIHSEYDTTNFMILKSKDRPVLHIKSNAEWVLMNADAGSYYPSIMIFLKTLSRAIQNPELFIKIYNERLRIKHLEDPTPEDIMLQLVYKLILNTTFGASGCEGLDLYDPYMRTCTCRYGQLFLAAFANKVYTTLKGNVRVIQTNTDGVLFYCRRVDVPVIKKLMQEWHDLSGITLEEEFAEEIWQRDVNNYLMVKEHGKIKCKGSWLNSTKVVKGYPRLAPLSSYAVGKAIVSYLTTGKDVVESIKSNTTLEDFAMTFITGSTFDECVYRYENGFETPALRNNRGIASTDNKLGCLYKVKMDGNSRSYQHTAGCPDHILLLSHDIRNESLSKYRNHLDYDFYINIAKDKLSGSWLDMDGSGVVRTSQFDYFDVQNRNIWSKRRVKCS</sequence>
<dbReference type="InterPro" id="IPR023211">
    <property type="entry name" value="DNA_pol_palm_dom_sf"/>
</dbReference>
<organism evidence="3">
    <name type="scientific">Siphoviridae sp. ctv4j104</name>
    <dbReference type="NCBI Taxonomy" id="2826510"/>
    <lineage>
        <taxon>Viruses</taxon>
        <taxon>Duplodnaviria</taxon>
        <taxon>Heunggongvirae</taxon>
        <taxon>Uroviricota</taxon>
        <taxon>Caudoviricetes</taxon>
    </lineage>
</organism>
<dbReference type="SUPFAM" id="SSF56672">
    <property type="entry name" value="DNA/RNA polymerases"/>
    <property type="match status" value="1"/>
</dbReference>